<dbReference type="PANTHER" id="PTHR36206">
    <property type="entry name" value="ASPERCRYPTIN BIOSYNTHESIS CLUSTER-SPECIFIC TRANSCRIPTION REGULATOR ATNN-RELATED"/>
    <property type="match status" value="1"/>
</dbReference>
<dbReference type="GO" id="GO:0000981">
    <property type="term" value="F:DNA-binding transcription factor activity, RNA polymerase II-specific"/>
    <property type="evidence" value="ECO:0007669"/>
    <property type="project" value="InterPro"/>
</dbReference>
<dbReference type="InterPro" id="IPR001138">
    <property type="entry name" value="Zn2Cys6_DnaBD"/>
</dbReference>
<dbReference type="GO" id="GO:0008270">
    <property type="term" value="F:zinc ion binding"/>
    <property type="evidence" value="ECO:0007669"/>
    <property type="project" value="InterPro"/>
</dbReference>
<dbReference type="PROSITE" id="PS50048">
    <property type="entry name" value="ZN2_CY6_FUNGAL_2"/>
    <property type="match status" value="1"/>
</dbReference>
<evidence type="ECO:0000313" key="8">
    <source>
        <dbReference type="EMBL" id="EXF79319.1"/>
    </source>
</evidence>
<dbReference type="KEGG" id="cfj:CFIO01_02054"/>
<evidence type="ECO:0000259" key="7">
    <source>
        <dbReference type="PROSITE" id="PS50048"/>
    </source>
</evidence>
<evidence type="ECO:0000256" key="3">
    <source>
        <dbReference type="ARBA" id="ARBA00023015"/>
    </source>
</evidence>
<evidence type="ECO:0000256" key="4">
    <source>
        <dbReference type="ARBA" id="ARBA00023125"/>
    </source>
</evidence>
<keyword evidence="5" id="KW-0804">Transcription</keyword>
<comment type="caution">
    <text evidence="8">The sequence shown here is derived from an EMBL/GenBank/DDBJ whole genome shotgun (WGS) entry which is preliminary data.</text>
</comment>
<protein>
    <recommendedName>
        <fullName evidence="7">Zn(2)-C6 fungal-type domain-containing protein</fullName>
    </recommendedName>
</protein>
<keyword evidence="9" id="KW-1185">Reference proteome</keyword>
<proteinExistence type="predicted"/>
<dbReference type="AlphaFoldDB" id="A0A010RMX7"/>
<dbReference type="HOGENOM" id="CLU_032417_0_0_1"/>
<keyword evidence="4" id="KW-0238">DNA-binding</keyword>
<sequence>MIDQYSQPIMNNLSFIQAIPQGQQAPAYVEEVQQSRILPLLPYPSTVQPTNQDLEVTLNGPGDASHPRRKRASRPKVRSGCITCKIRRVKCDERKPTCLRCEKADVECDGYTKEAADSKRSAEQQRLAAAAQEAQASRQLLPRPGGSGLAAPDREIAAQVPVPLPLYPSTLRVNQEDVHYYDLFRHRLVRDLWGSGHSDAWSRIVLQESSQDPCVQESLLAIGAISQAQMLEDMSKDQLDAMPSALRPWGTKMAPSGGLLNHHHRSALLHHVKAVSIYRQRIRDPSSTSPRSVIIMTLLLVGFEFIQGNMNNVDTLTGTGMRLLENRISLTQRPSRHLNENGDASIGSTQSVATQLRRGVRDDEMEDIEHLLPCLSLMSGFTHFFNSHRTAMPMMNGTPILELPQPGVTVVAKLEVFWGQFFTRAVVHIMRSLHDQLRYKQRNSTQAALEQATFLSYIRMWDSVLEVYLKDPLLEDNARRALRKIQIHRLLIHIVISCGLDRTDMCYDAFEPDFKDLLNRIVTYLRDPGPISKVGFTFTEGLTTPLATIVAKCRNHELRMQAVHLLNTMAWRESAWDGKALVIGKSGVVMLEERGMDANGFIPSGSRWVWMSGKWDLEKRELVATYLRLMPNEDGSPVHAHLELDMDNLLDTCSMVGCHGRHDPFDCYQ</sequence>
<dbReference type="PANTHER" id="PTHR36206:SF4">
    <property type="entry name" value="HYPOTHETICAL CONSERVED PROTEIN (EUROFUNG)-RELATED"/>
    <property type="match status" value="1"/>
</dbReference>
<name>A0A010RMX7_9PEZI</name>
<feature type="domain" description="Zn(2)-C6 fungal-type" evidence="7">
    <location>
        <begin position="80"/>
        <end position="108"/>
    </location>
</feature>
<dbReference type="GO" id="GO:0003677">
    <property type="term" value="F:DNA binding"/>
    <property type="evidence" value="ECO:0007669"/>
    <property type="project" value="UniProtKB-KW"/>
</dbReference>
<keyword evidence="3" id="KW-0805">Transcription regulation</keyword>
<gene>
    <name evidence="8" type="ORF">CFIO01_02054</name>
</gene>
<reference evidence="8 9" key="1">
    <citation type="submission" date="2014-02" db="EMBL/GenBank/DDBJ databases">
        <title>The genome sequence of Colletotrichum fioriniae PJ7.</title>
        <authorList>
            <person name="Baroncelli R."/>
            <person name="Thon M.R."/>
        </authorList>
    </citation>
    <scope>NUCLEOTIDE SEQUENCE [LARGE SCALE GENOMIC DNA]</scope>
    <source>
        <strain evidence="8 9">PJ7</strain>
    </source>
</reference>
<keyword evidence="2" id="KW-0862">Zinc</keyword>
<dbReference type="InterPro" id="IPR036864">
    <property type="entry name" value="Zn2-C6_fun-type_DNA-bd_sf"/>
</dbReference>
<dbReference type="Pfam" id="PF00172">
    <property type="entry name" value="Zn_clus"/>
    <property type="match status" value="1"/>
</dbReference>
<evidence type="ECO:0000256" key="2">
    <source>
        <dbReference type="ARBA" id="ARBA00022833"/>
    </source>
</evidence>
<organism evidence="8 9">
    <name type="scientific">Colletotrichum fioriniae PJ7</name>
    <dbReference type="NCBI Taxonomy" id="1445577"/>
    <lineage>
        <taxon>Eukaryota</taxon>
        <taxon>Fungi</taxon>
        <taxon>Dikarya</taxon>
        <taxon>Ascomycota</taxon>
        <taxon>Pezizomycotina</taxon>
        <taxon>Sordariomycetes</taxon>
        <taxon>Hypocreomycetidae</taxon>
        <taxon>Glomerellales</taxon>
        <taxon>Glomerellaceae</taxon>
        <taxon>Colletotrichum</taxon>
        <taxon>Colletotrichum acutatum species complex</taxon>
    </lineage>
</organism>
<dbReference type="OrthoDB" id="1919336at2759"/>
<evidence type="ECO:0000256" key="5">
    <source>
        <dbReference type="ARBA" id="ARBA00023163"/>
    </source>
</evidence>
<dbReference type="Pfam" id="PF11951">
    <property type="entry name" value="Fungal_trans_2"/>
    <property type="match status" value="1"/>
</dbReference>
<keyword evidence="6" id="KW-0539">Nucleus</keyword>
<evidence type="ECO:0000313" key="9">
    <source>
        <dbReference type="Proteomes" id="UP000020467"/>
    </source>
</evidence>
<evidence type="ECO:0000256" key="6">
    <source>
        <dbReference type="ARBA" id="ARBA00023242"/>
    </source>
</evidence>
<dbReference type="EMBL" id="JARH01000559">
    <property type="protein sequence ID" value="EXF79319.1"/>
    <property type="molecule type" value="Genomic_DNA"/>
</dbReference>
<dbReference type="InterPro" id="IPR052360">
    <property type="entry name" value="Transcr_Regulatory_Proteins"/>
</dbReference>
<dbReference type="InterPro" id="IPR021858">
    <property type="entry name" value="Fun_TF"/>
</dbReference>
<dbReference type="Gene3D" id="4.10.240.10">
    <property type="entry name" value="Zn(2)-C6 fungal-type DNA-binding domain"/>
    <property type="match status" value="1"/>
</dbReference>
<dbReference type="SMART" id="SM00066">
    <property type="entry name" value="GAL4"/>
    <property type="match status" value="1"/>
</dbReference>
<dbReference type="Proteomes" id="UP000020467">
    <property type="component" value="Unassembled WGS sequence"/>
</dbReference>
<keyword evidence="1" id="KW-0479">Metal-binding</keyword>
<dbReference type="PROSITE" id="PS00463">
    <property type="entry name" value="ZN2_CY6_FUNGAL_1"/>
    <property type="match status" value="1"/>
</dbReference>
<dbReference type="CDD" id="cd00067">
    <property type="entry name" value="GAL4"/>
    <property type="match status" value="1"/>
</dbReference>
<dbReference type="SUPFAM" id="SSF57701">
    <property type="entry name" value="Zn2/Cys6 DNA-binding domain"/>
    <property type="match status" value="1"/>
</dbReference>
<accession>A0A010RMX7</accession>
<evidence type="ECO:0000256" key="1">
    <source>
        <dbReference type="ARBA" id="ARBA00022723"/>
    </source>
</evidence>
<dbReference type="eggNOG" id="ENOG502SN6I">
    <property type="taxonomic scope" value="Eukaryota"/>
</dbReference>